<feature type="transmembrane region" description="Helical" evidence="1">
    <location>
        <begin position="40"/>
        <end position="72"/>
    </location>
</feature>
<keyword evidence="1" id="KW-0812">Transmembrane</keyword>
<dbReference type="AlphaFoldDB" id="A0A2T7NVY8"/>
<dbReference type="EMBL" id="PZQS01000009">
    <property type="protein sequence ID" value="PVD25322.1"/>
    <property type="molecule type" value="Genomic_DNA"/>
</dbReference>
<organism evidence="2 3">
    <name type="scientific">Pomacea canaliculata</name>
    <name type="common">Golden apple snail</name>
    <dbReference type="NCBI Taxonomy" id="400727"/>
    <lineage>
        <taxon>Eukaryota</taxon>
        <taxon>Metazoa</taxon>
        <taxon>Spiralia</taxon>
        <taxon>Lophotrochozoa</taxon>
        <taxon>Mollusca</taxon>
        <taxon>Gastropoda</taxon>
        <taxon>Caenogastropoda</taxon>
        <taxon>Architaenioglossa</taxon>
        <taxon>Ampullarioidea</taxon>
        <taxon>Ampullariidae</taxon>
        <taxon>Pomacea</taxon>
    </lineage>
</organism>
<comment type="caution">
    <text evidence="2">The sequence shown here is derived from an EMBL/GenBank/DDBJ whole genome shotgun (WGS) entry which is preliminary data.</text>
</comment>
<evidence type="ECO:0000313" key="2">
    <source>
        <dbReference type="EMBL" id="PVD25322.1"/>
    </source>
</evidence>
<keyword evidence="3" id="KW-1185">Reference proteome</keyword>
<sequence>MDDLDDGTSPLPTNKTSLDGFEEKRHLVKWIIPPMKLASLLVAVGVLVVVLVVLVVVVVVVLVVVMMVVVVVSSDLDRSNEAGFTTFDPSRLRHLQLHGRVCDTMHNAEGECRGSAVSCCTPVPTLRNPVVSTFLSKGPLNYSGVHEGTGRLVCPRETPKQREE</sequence>
<proteinExistence type="predicted"/>
<keyword evidence="1" id="KW-1133">Transmembrane helix</keyword>
<reference evidence="2 3" key="1">
    <citation type="submission" date="2018-04" db="EMBL/GenBank/DDBJ databases">
        <title>The genome of golden apple snail Pomacea canaliculata provides insight into stress tolerance and invasive adaptation.</title>
        <authorList>
            <person name="Liu C."/>
            <person name="Liu B."/>
            <person name="Ren Y."/>
            <person name="Zhang Y."/>
            <person name="Wang H."/>
            <person name="Li S."/>
            <person name="Jiang F."/>
            <person name="Yin L."/>
            <person name="Zhang G."/>
            <person name="Qian W."/>
            <person name="Fan W."/>
        </authorList>
    </citation>
    <scope>NUCLEOTIDE SEQUENCE [LARGE SCALE GENOMIC DNA]</scope>
    <source>
        <strain evidence="2">SZHN2017</strain>
        <tissue evidence="2">Muscle</tissue>
    </source>
</reference>
<gene>
    <name evidence="2" type="ORF">C0Q70_15822</name>
</gene>
<evidence type="ECO:0000313" key="3">
    <source>
        <dbReference type="Proteomes" id="UP000245119"/>
    </source>
</evidence>
<protein>
    <submittedName>
        <fullName evidence="2">Uncharacterized protein</fullName>
    </submittedName>
</protein>
<keyword evidence="1" id="KW-0472">Membrane</keyword>
<dbReference type="Proteomes" id="UP000245119">
    <property type="component" value="Linkage Group LG9"/>
</dbReference>
<accession>A0A2T7NVY8</accession>
<evidence type="ECO:0000256" key="1">
    <source>
        <dbReference type="SAM" id="Phobius"/>
    </source>
</evidence>
<name>A0A2T7NVY8_POMCA</name>